<protein>
    <submittedName>
        <fullName evidence="2">DUF885 domain-containing protein</fullName>
    </submittedName>
</protein>
<name>A0A949NES0_9FIRM</name>
<dbReference type="InterPro" id="IPR010281">
    <property type="entry name" value="DUF885"/>
</dbReference>
<keyword evidence="1" id="KW-0732">Signal</keyword>
<accession>A0A949NES0</accession>
<dbReference type="EMBL" id="JAHQCW010000012">
    <property type="protein sequence ID" value="MBU9736744.1"/>
    <property type="molecule type" value="Genomic_DNA"/>
</dbReference>
<proteinExistence type="predicted"/>
<dbReference type="AlphaFoldDB" id="A0A949NES0"/>
<dbReference type="Proteomes" id="UP000712157">
    <property type="component" value="Unassembled WGS sequence"/>
</dbReference>
<evidence type="ECO:0000313" key="2">
    <source>
        <dbReference type="EMBL" id="MBU9736744.1"/>
    </source>
</evidence>
<feature type="chain" id="PRO_5038866431" evidence="1">
    <location>
        <begin position="31"/>
        <end position="598"/>
    </location>
</feature>
<evidence type="ECO:0000313" key="3">
    <source>
        <dbReference type="Proteomes" id="UP000712157"/>
    </source>
</evidence>
<feature type="signal peptide" evidence="1">
    <location>
        <begin position="1"/>
        <end position="30"/>
    </location>
</feature>
<comment type="caution">
    <text evidence="2">The sequence shown here is derived from an EMBL/GenBank/DDBJ whole genome shotgun (WGS) entry which is preliminary data.</text>
</comment>
<sequence>MKSYVNGDSMKKYLTRVLALLLTAALLLPAAGCHSTSPENTLKNNYTSFQEYTHDVFVNEISSNTLNLHYTLADPAAYGITDPKITLGDFSKESMQAAVMSMENYQAVLHSFSYEDLSPEDQLTYDILDSYFTTELTCPDLYLYGEPLSPTIGTQAQLPVLFAEYEFRSRQDVDNYLMLLSQLDEYYASLMDFEKEKAKAGLFMPSYAAEDVISQCREYISGEDGNFLLTIFPEKLETVPDLDNDMKQSYIEQNAAIVEQDVIPAYQAIIGGLETLEKKSKNEYGLCHFKNGRKYYEYIVRSDTGSARTIPQIQEMLDEQMKADFQSMAAVIGQHPDILDQLDSYDGIQTDPNEILSDLQNKMTPFFPTPPSVSCTVKYVHPSLEKHLSPAFYLTPAIDDMSSNVIYINQGSKPDQLDLYTTLAHEGYPGHLYQTVYTNSTSPDCVRSLLNFPGYVEGWATYVEMISYGFADIDRALAKLLQSNQSVTLNLYAHLDIGIHYDGWTPDDAAAYLNDYGISNPDVVSEIYHAIVEAPGNYLKYYVGCLEFMDLRKQAQEYLGDQFKLKDFHEFLLKCGPAPFDIVEKYMILWLESVKKPS</sequence>
<dbReference type="PANTHER" id="PTHR33361">
    <property type="entry name" value="GLR0591 PROTEIN"/>
    <property type="match status" value="1"/>
</dbReference>
<reference evidence="2" key="1">
    <citation type="submission" date="2021-06" db="EMBL/GenBank/DDBJ databases">
        <title>Description of novel taxa of the family Lachnospiraceae.</title>
        <authorList>
            <person name="Chaplin A.V."/>
            <person name="Sokolova S.R."/>
            <person name="Pikina A.P."/>
            <person name="Korzhanova M."/>
            <person name="Belova V."/>
            <person name="Korostin D."/>
            <person name="Efimov B.A."/>
        </authorList>
    </citation>
    <scope>NUCLEOTIDE SEQUENCE</scope>
    <source>
        <strain evidence="2">ASD5720</strain>
    </source>
</reference>
<evidence type="ECO:0000256" key="1">
    <source>
        <dbReference type="SAM" id="SignalP"/>
    </source>
</evidence>
<keyword evidence="3" id="KW-1185">Reference proteome</keyword>
<organism evidence="2 3">
    <name type="scientific">Diplocloster agilis</name>
    <dbReference type="NCBI Taxonomy" id="2850323"/>
    <lineage>
        <taxon>Bacteria</taxon>
        <taxon>Bacillati</taxon>
        <taxon>Bacillota</taxon>
        <taxon>Clostridia</taxon>
        <taxon>Lachnospirales</taxon>
        <taxon>Lachnospiraceae</taxon>
        <taxon>Diplocloster</taxon>
    </lineage>
</organism>
<gene>
    <name evidence="2" type="ORF">KTH89_09360</name>
</gene>
<dbReference type="PANTHER" id="PTHR33361:SF2">
    <property type="entry name" value="DUF885 DOMAIN-CONTAINING PROTEIN"/>
    <property type="match status" value="1"/>
</dbReference>
<dbReference type="Pfam" id="PF05960">
    <property type="entry name" value="DUF885"/>
    <property type="match status" value="1"/>
</dbReference>